<dbReference type="InterPro" id="IPR036164">
    <property type="entry name" value="bL21-like_sf"/>
</dbReference>
<organism evidence="8 9">
    <name type="scientific">Sulfoacidibacillus ferrooxidans</name>
    <dbReference type="NCBI Taxonomy" id="2005001"/>
    <lineage>
        <taxon>Bacteria</taxon>
        <taxon>Bacillati</taxon>
        <taxon>Bacillota</taxon>
        <taxon>Bacilli</taxon>
        <taxon>Bacillales</taxon>
        <taxon>Alicyclobacillaceae</taxon>
        <taxon>Sulfoacidibacillus</taxon>
    </lineage>
</organism>
<dbReference type="EMBL" id="JALBUF010000003">
    <property type="protein sequence ID" value="MCI0183179.1"/>
    <property type="molecule type" value="Genomic_DNA"/>
</dbReference>
<keyword evidence="4 6" id="KW-0689">Ribosomal protein</keyword>
<dbReference type="GO" id="GO:0003735">
    <property type="term" value="F:structural constituent of ribosome"/>
    <property type="evidence" value="ECO:0007669"/>
    <property type="project" value="InterPro"/>
</dbReference>
<dbReference type="PROSITE" id="PS01169">
    <property type="entry name" value="RIBOSOMAL_L21"/>
    <property type="match status" value="1"/>
</dbReference>
<dbReference type="GO" id="GO:0019843">
    <property type="term" value="F:rRNA binding"/>
    <property type="evidence" value="ECO:0007669"/>
    <property type="project" value="UniProtKB-UniRule"/>
</dbReference>
<sequence>MYAIVETGGKQFKVSEGMTLYVEKLDHAVGETVTLDKVFLLESDGEVKVGSPFVAGATVTVTVLDHGKAKKIIVYKYKSKKNYRRKQGHRQPFTKVKVTAIQA</sequence>
<evidence type="ECO:0000313" key="8">
    <source>
        <dbReference type="EMBL" id="MCI0183179.1"/>
    </source>
</evidence>
<reference evidence="8" key="1">
    <citation type="submission" date="2022-03" db="EMBL/GenBank/DDBJ databases">
        <title>Draft Genome Sequence of Firmicute Strain S0AB, a Heterotrophic Iron/Sulfur-Oxidizing Extreme Acidophile.</title>
        <authorList>
            <person name="Vergara E."/>
            <person name="Pakostova E."/>
            <person name="Johnson D.B."/>
            <person name="Holmes D.S."/>
        </authorList>
    </citation>
    <scope>NUCLEOTIDE SEQUENCE</scope>
    <source>
        <strain evidence="8">S0AB</strain>
    </source>
</reference>
<dbReference type="GO" id="GO:0006412">
    <property type="term" value="P:translation"/>
    <property type="evidence" value="ECO:0007669"/>
    <property type="project" value="UniProtKB-UniRule"/>
</dbReference>
<dbReference type="PANTHER" id="PTHR21349:SF0">
    <property type="entry name" value="LARGE RIBOSOMAL SUBUNIT PROTEIN BL21M"/>
    <property type="match status" value="1"/>
</dbReference>
<dbReference type="InterPro" id="IPR018258">
    <property type="entry name" value="Ribosomal_bL21_CS"/>
</dbReference>
<keyword evidence="9" id="KW-1185">Reference proteome</keyword>
<comment type="similarity">
    <text evidence="1 6 7">Belongs to the bacterial ribosomal protein bL21 family.</text>
</comment>
<dbReference type="SUPFAM" id="SSF141091">
    <property type="entry name" value="L21p-like"/>
    <property type="match status" value="1"/>
</dbReference>
<comment type="function">
    <text evidence="6 7">This protein binds to 23S rRNA in the presence of protein L20.</text>
</comment>
<dbReference type="Proteomes" id="UP001139263">
    <property type="component" value="Unassembled WGS sequence"/>
</dbReference>
<dbReference type="GO" id="GO:0005737">
    <property type="term" value="C:cytoplasm"/>
    <property type="evidence" value="ECO:0007669"/>
    <property type="project" value="UniProtKB-ARBA"/>
</dbReference>
<gene>
    <name evidence="6 8" type="primary">rplU</name>
    <name evidence="8" type="ORF">MM817_01449</name>
</gene>
<evidence type="ECO:0000256" key="2">
    <source>
        <dbReference type="ARBA" id="ARBA00022730"/>
    </source>
</evidence>
<dbReference type="PANTHER" id="PTHR21349">
    <property type="entry name" value="50S RIBOSOMAL PROTEIN L21"/>
    <property type="match status" value="1"/>
</dbReference>
<dbReference type="NCBIfam" id="TIGR00061">
    <property type="entry name" value="L21"/>
    <property type="match status" value="1"/>
</dbReference>
<accession>A0A9X1V8F1</accession>
<evidence type="ECO:0000313" key="9">
    <source>
        <dbReference type="Proteomes" id="UP001139263"/>
    </source>
</evidence>
<dbReference type="GO" id="GO:1990904">
    <property type="term" value="C:ribonucleoprotein complex"/>
    <property type="evidence" value="ECO:0007669"/>
    <property type="project" value="UniProtKB-KW"/>
</dbReference>
<dbReference type="Pfam" id="PF00829">
    <property type="entry name" value="Ribosomal_L21p"/>
    <property type="match status" value="1"/>
</dbReference>
<dbReference type="RefSeq" id="WP_241713094.1">
    <property type="nucleotide sequence ID" value="NZ_JALBUF010000003.1"/>
</dbReference>
<protein>
    <recommendedName>
        <fullName evidence="6">Large ribosomal subunit protein bL21</fullName>
    </recommendedName>
</protein>
<comment type="caution">
    <text evidence="8">The sequence shown here is derived from an EMBL/GenBank/DDBJ whole genome shotgun (WGS) entry which is preliminary data.</text>
</comment>
<proteinExistence type="inferred from homology"/>
<comment type="subunit">
    <text evidence="6">Part of the 50S ribosomal subunit. Contacts protein L20.</text>
</comment>
<dbReference type="InterPro" id="IPR028909">
    <property type="entry name" value="bL21-like"/>
</dbReference>
<keyword evidence="3 6" id="KW-0694">RNA-binding</keyword>
<evidence type="ECO:0000256" key="1">
    <source>
        <dbReference type="ARBA" id="ARBA00008563"/>
    </source>
</evidence>
<dbReference type="GO" id="GO:0005840">
    <property type="term" value="C:ribosome"/>
    <property type="evidence" value="ECO:0007669"/>
    <property type="project" value="UniProtKB-KW"/>
</dbReference>
<keyword evidence="5 6" id="KW-0687">Ribonucleoprotein</keyword>
<dbReference type="HAMAP" id="MF_01363">
    <property type="entry name" value="Ribosomal_bL21"/>
    <property type="match status" value="1"/>
</dbReference>
<evidence type="ECO:0000256" key="7">
    <source>
        <dbReference type="RuleBase" id="RU000562"/>
    </source>
</evidence>
<dbReference type="InterPro" id="IPR001787">
    <property type="entry name" value="Ribosomal_bL21"/>
</dbReference>
<evidence type="ECO:0000256" key="3">
    <source>
        <dbReference type="ARBA" id="ARBA00022884"/>
    </source>
</evidence>
<evidence type="ECO:0000256" key="5">
    <source>
        <dbReference type="ARBA" id="ARBA00023274"/>
    </source>
</evidence>
<evidence type="ECO:0000256" key="4">
    <source>
        <dbReference type="ARBA" id="ARBA00022980"/>
    </source>
</evidence>
<evidence type="ECO:0000256" key="6">
    <source>
        <dbReference type="HAMAP-Rule" id="MF_01363"/>
    </source>
</evidence>
<dbReference type="AlphaFoldDB" id="A0A9X1V8F1"/>
<name>A0A9X1V8F1_9BACL</name>
<keyword evidence="2 6" id="KW-0699">rRNA-binding</keyword>